<dbReference type="SUPFAM" id="SSF51658">
    <property type="entry name" value="Xylose isomerase-like"/>
    <property type="match status" value="1"/>
</dbReference>
<organism evidence="2 3">
    <name type="scientific">Paenibacillus oryzisoli</name>
    <dbReference type="NCBI Taxonomy" id="1850517"/>
    <lineage>
        <taxon>Bacteria</taxon>
        <taxon>Bacillati</taxon>
        <taxon>Bacillota</taxon>
        <taxon>Bacilli</taxon>
        <taxon>Bacillales</taxon>
        <taxon>Paenibacillaceae</taxon>
        <taxon>Paenibacillus</taxon>
    </lineage>
</organism>
<accession>A0A198A1N6</accession>
<dbReference type="InterPro" id="IPR036237">
    <property type="entry name" value="Xyl_isomerase-like_sf"/>
</dbReference>
<keyword evidence="2" id="KW-0413">Isomerase</keyword>
<evidence type="ECO:0000313" key="2">
    <source>
        <dbReference type="EMBL" id="OAS15384.1"/>
    </source>
</evidence>
<gene>
    <name evidence="2" type="ORF">A8708_04310</name>
</gene>
<dbReference type="OrthoDB" id="2555274at2"/>
<dbReference type="Gene3D" id="3.20.20.150">
    <property type="entry name" value="Divalent-metal-dependent TIM barrel enzymes"/>
    <property type="match status" value="1"/>
</dbReference>
<reference evidence="2 3" key="1">
    <citation type="submission" date="2016-05" db="EMBL/GenBank/DDBJ databases">
        <title>Paenibacillus sp. 1ZS3-15 nov., isolated from the rhizosphere soil.</title>
        <authorList>
            <person name="Zhang X.X."/>
            <person name="Zhang J."/>
        </authorList>
    </citation>
    <scope>NUCLEOTIDE SEQUENCE [LARGE SCALE GENOMIC DNA]</scope>
    <source>
        <strain evidence="2 3">1ZS3-15</strain>
    </source>
</reference>
<dbReference type="GO" id="GO:0016853">
    <property type="term" value="F:isomerase activity"/>
    <property type="evidence" value="ECO:0007669"/>
    <property type="project" value="UniProtKB-KW"/>
</dbReference>
<comment type="caution">
    <text evidence="2">The sequence shown here is derived from an EMBL/GenBank/DDBJ whole genome shotgun (WGS) entry which is preliminary data.</text>
</comment>
<feature type="domain" description="Xylose isomerase-like TIM barrel" evidence="1">
    <location>
        <begin position="20"/>
        <end position="178"/>
    </location>
</feature>
<dbReference type="InterPro" id="IPR013022">
    <property type="entry name" value="Xyl_isomerase-like_TIM-brl"/>
</dbReference>
<evidence type="ECO:0000259" key="1">
    <source>
        <dbReference type="Pfam" id="PF01261"/>
    </source>
</evidence>
<dbReference type="RefSeq" id="WP_068668246.1">
    <property type="nucleotide sequence ID" value="NZ_LYPB01000083.1"/>
</dbReference>
<dbReference type="AlphaFoldDB" id="A0A198A1N6"/>
<dbReference type="STRING" id="1850517.A8708_04310"/>
<dbReference type="Proteomes" id="UP000078454">
    <property type="component" value="Unassembled WGS sequence"/>
</dbReference>
<dbReference type="Pfam" id="PF01261">
    <property type="entry name" value="AP_endonuc_2"/>
    <property type="match status" value="1"/>
</dbReference>
<sequence>MEIKLFKALWGMEGSLESQFERIAGAGYVGVEAPMPALAEEDQFRKLLETHQLDYIPMVFTQGPDHVASFAEQVARAVSFRPVSITSHSAKDSMPFEEQIDYFRETVKIEGEYGVAIGHETHRGRALYNPWETAKLLDAVPGIKLTADYSHWCCVTETTLESQEDNLRKSFSHVQHIHGRVGYAQGPQVPDPRAPEYANELQRHMSWWDSIVQAKQEAGVTTITYTPEFGPPGYLHTLPFTNQPVADLWDVCLWMGKHFKGHYKSI</sequence>
<evidence type="ECO:0000313" key="3">
    <source>
        <dbReference type="Proteomes" id="UP000078454"/>
    </source>
</evidence>
<keyword evidence="3" id="KW-1185">Reference proteome</keyword>
<protein>
    <submittedName>
        <fullName evidence="2">Xylose isomerase</fullName>
    </submittedName>
</protein>
<dbReference type="EMBL" id="LYPB01000083">
    <property type="protein sequence ID" value="OAS15384.1"/>
    <property type="molecule type" value="Genomic_DNA"/>
</dbReference>
<name>A0A198A1N6_9BACL</name>
<proteinExistence type="predicted"/>